<dbReference type="InterPro" id="IPR042099">
    <property type="entry name" value="ANL_N_sf"/>
</dbReference>
<evidence type="ECO:0000259" key="5">
    <source>
        <dbReference type="Pfam" id="PF13193"/>
    </source>
</evidence>
<dbReference type="GO" id="GO:0031956">
    <property type="term" value="F:medium-chain fatty acid-CoA ligase activity"/>
    <property type="evidence" value="ECO:0007669"/>
    <property type="project" value="TreeGrafter"/>
</dbReference>
<evidence type="ECO:0000313" key="6">
    <source>
        <dbReference type="EMBL" id="TKR26198.1"/>
    </source>
</evidence>
<dbReference type="InterPro" id="IPR025110">
    <property type="entry name" value="AMP-bd_C"/>
</dbReference>
<dbReference type="GO" id="GO:0006631">
    <property type="term" value="P:fatty acid metabolic process"/>
    <property type="evidence" value="ECO:0007669"/>
    <property type="project" value="TreeGrafter"/>
</dbReference>
<dbReference type="InterPro" id="IPR000873">
    <property type="entry name" value="AMP-dep_synth/lig_dom"/>
</dbReference>
<dbReference type="PROSITE" id="PS00455">
    <property type="entry name" value="AMP_BINDING"/>
    <property type="match status" value="1"/>
</dbReference>
<dbReference type="InterPro" id="IPR020845">
    <property type="entry name" value="AMP-binding_CS"/>
</dbReference>
<evidence type="ECO:0000313" key="7">
    <source>
        <dbReference type="Proteomes" id="UP000308037"/>
    </source>
</evidence>
<dbReference type="Gene3D" id="3.40.50.12780">
    <property type="entry name" value="N-terminal domain of ligase-like"/>
    <property type="match status" value="1"/>
</dbReference>
<dbReference type="OrthoDB" id="193284at2157"/>
<accession>A0A4U5JEA5</accession>
<evidence type="ECO:0000259" key="4">
    <source>
        <dbReference type="Pfam" id="PF00501"/>
    </source>
</evidence>
<feature type="domain" description="AMP-binding enzyme C-terminal" evidence="5">
    <location>
        <begin position="452"/>
        <end position="529"/>
    </location>
</feature>
<evidence type="ECO:0000256" key="1">
    <source>
        <dbReference type="ARBA" id="ARBA00006432"/>
    </source>
</evidence>
<name>A0A4U5JEA5_9EURY</name>
<dbReference type="Proteomes" id="UP000308037">
    <property type="component" value="Unassembled WGS sequence"/>
</dbReference>
<proteinExistence type="inferred from homology"/>
<keyword evidence="2 6" id="KW-0436">Ligase</keyword>
<dbReference type="Pfam" id="PF00501">
    <property type="entry name" value="AMP-binding"/>
    <property type="match status" value="1"/>
</dbReference>
<evidence type="ECO:0000256" key="2">
    <source>
        <dbReference type="ARBA" id="ARBA00022598"/>
    </source>
</evidence>
<dbReference type="RefSeq" id="WP_137276114.1">
    <property type="nucleotide sequence ID" value="NZ_QKNX01000002.1"/>
</dbReference>
<keyword evidence="7" id="KW-1185">Reference proteome</keyword>
<dbReference type="AlphaFoldDB" id="A0A4U5JEA5"/>
<sequence length="550" mass="60653">MRPDRWSEQLHEQFTEAGQWVDRTLLEYVETAVESTPDRTAIVDRRGTHTYVEMVEAADELAQGLATMGVGTDDVIASQIPNRAEGAILHLAALKLGAVYNPIVSIYRESEVGYMIEKLETTVYAAPSSFSGFEYVEMGLDLADEHDSLDHVISVGGEIDDGRVTSFESIQERGGDADSIAASDALGPNDLALIQFTSGTTGQPKAAMHTENTLLASQNGQIDRLGLESDDVVFTPSPIGHLTGIQHGYRLAFMLGTTCVFQEKWDAETGLEWIESEACTYMAGATPFVRDLSLHEEFDAYDTSSLRRIMTAGAPCPAEVVRQAHENFENVTVCRGWGQTENTLPTVNPPDAPAEKLETTDGKPYGGMEVRIRKPGELEDALPGEEGELQVRGPFLFLGYLEDPERTAASFTDDEWFKTGDKAIVDDDGYVMIKGRIKDIIIRGGENIPVREIEEYLHQHPKVADGAIVAMPDERLQERGCAYVLSTDPDDPLTFEEMVEYLKSQGIATQKLPERLEIVDELPMTASGKVQRYKLREDIADKLGVDPVVR</sequence>
<dbReference type="Gene3D" id="3.30.300.30">
    <property type="match status" value="1"/>
</dbReference>
<gene>
    <name evidence="6" type="ORF">DM868_06805</name>
</gene>
<evidence type="ECO:0000256" key="3">
    <source>
        <dbReference type="SAM" id="MobiDB-lite"/>
    </source>
</evidence>
<comment type="caution">
    <text evidence="6">The sequence shown here is derived from an EMBL/GenBank/DDBJ whole genome shotgun (WGS) entry which is preliminary data.</text>
</comment>
<dbReference type="InterPro" id="IPR045851">
    <property type="entry name" value="AMP-bd_C_sf"/>
</dbReference>
<feature type="region of interest" description="Disordered" evidence="3">
    <location>
        <begin position="342"/>
        <end position="368"/>
    </location>
</feature>
<dbReference type="PANTHER" id="PTHR43201">
    <property type="entry name" value="ACYL-COA SYNTHETASE"/>
    <property type="match status" value="1"/>
</dbReference>
<dbReference type="EMBL" id="QKNX01000002">
    <property type="protein sequence ID" value="TKR26198.1"/>
    <property type="molecule type" value="Genomic_DNA"/>
</dbReference>
<organism evidence="6 7">
    <name type="scientific">Natronomonas salsuginis</name>
    <dbReference type="NCBI Taxonomy" id="2217661"/>
    <lineage>
        <taxon>Archaea</taxon>
        <taxon>Methanobacteriati</taxon>
        <taxon>Methanobacteriota</taxon>
        <taxon>Stenosarchaea group</taxon>
        <taxon>Halobacteria</taxon>
        <taxon>Halobacteriales</taxon>
        <taxon>Natronomonadaceae</taxon>
        <taxon>Natronomonas</taxon>
    </lineage>
</organism>
<feature type="domain" description="AMP-dependent synthetase/ligase" evidence="4">
    <location>
        <begin position="30"/>
        <end position="401"/>
    </location>
</feature>
<dbReference type="Pfam" id="PF13193">
    <property type="entry name" value="AMP-binding_C"/>
    <property type="match status" value="1"/>
</dbReference>
<reference evidence="6 7" key="1">
    <citation type="submission" date="2019-04" db="EMBL/GenBank/DDBJ databases">
        <title>Natronomonas sp. F20-122 a newhaloarchaeon isolated from a saline saltern of Isla Bacuta, Huelva, Spain.</title>
        <authorList>
            <person name="Duran-Viseras A."/>
            <person name="Sanchez-Porro C."/>
            <person name="Ventosa A."/>
        </authorList>
    </citation>
    <scope>NUCLEOTIDE SEQUENCE [LARGE SCALE GENOMIC DNA]</scope>
    <source>
        <strain evidence="6 7">F20-122</strain>
    </source>
</reference>
<protein>
    <submittedName>
        <fullName evidence="6">Cyclohexanecarboxylate-CoA ligase</fullName>
    </submittedName>
</protein>
<dbReference type="SUPFAM" id="SSF56801">
    <property type="entry name" value="Acetyl-CoA synthetase-like"/>
    <property type="match status" value="1"/>
</dbReference>
<dbReference type="PANTHER" id="PTHR43201:SF5">
    <property type="entry name" value="MEDIUM-CHAIN ACYL-COA LIGASE ACSF2, MITOCHONDRIAL"/>
    <property type="match status" value="1"/>
</dbReference>
<comment type="similarity">
    <text evidence="1">Belongs to the ATP-dependent AMP-binding enzyme family.</text>
</comment>